<feature type="transmembrane region" description="Helical" evidence="1">
    <location>
        <begin position="103"/>
        <end position="124"/>
    </location>
</feature>
<keyword evidence="3" id="KW-1185">Reference proteome</keyword>
<dbReference type="Proteomes" id="UP000587991">
    <property type="component" value="Unassembled WGS sequence"/>
</dbReference>
<dbReference type="RefSeq" id="WP_168875954.1">
    <property type="nucleotide sequence ID" value="NZ_JABAIM010000001.1"/>
</dbReference>
<comment type="caution">
    <text evidence="2">The sequence shown here is derived from an EMBL/GenBank/DDBJ whole genome shotgun (WGS) entry which is preliminary data.</text>
</comment>
<reference evidence="2 3" key="1">
    <citation type="submission" date="2020-04" db="EMBL/GenBank/DDBJ databases">
        <title>Draft genome of Leeia sp. IMCC25680.</title>
        <authorList>
            <person name="Song J."/>
            <person name="Cho J.-C."/>
        </authorList>
    </citation>
    <scope>NUCLEOTIDE SEQUENCE [LARGE SCALE GENOMIC DNA]</scope>
    <source>
        <strain evidence="2 3">IMCC25680</strain>
    </source>
</reference>
<evidence type="ECO:0000313" key="3">
    <source>
        <dbReference type="Proteomes" id="UP000587991"/>
    </source>
</evidence>
<evidence type="ECO:0000313" key="2">
    <source>
        <dbReference type="EMBL" id="NLR74332.1"/>
    </source>
</evidence>
<dbReference type="AlphaFoldDB" id="A0A847SEF8"/>
<name>A0A847SEF8_9NEIS</name>
<feature type="transmembrane region" description="Helical" evidence="1">
    <location>
        <begin position="45"/>
        <end position="65"/>
    </location>
</feature>
<proteinExistence type="predicted"/>
<gene>
    <name evidence="2" type="ORF">HF682_04085</name>
</gene>
<keyword evidence="1" id="KW-1133">Transmembrane helix</keyword>
<sequence>MSNTPDLSNDKASEIHQVYAPLDRLGQRENSTLDMLKQQSKHRNWVIGFAMGFAGLLAITFIIFVCRVTTFATSTPHGPQVVTLPASASSPVAVPVAYPAFDWHLLLLGSSLIIPPTIILFILIRRVFGETSRSHSSTNSPNDSYPDTPWGEVLTKLTSIAESFIDLVKKVPPFTGK</sequence>
<evidence type="ECO:0000256" key="1">
    <source>
        <dbReference type="SAM" id="Phobius"/>
    </source>
</evidence>
<evidence type="ECO:0008006" key="4">
    <source>
        <dbReference type="Google" id="ProtNLM"/>
    </source>
</evidence>
<keyword evidence="1" id="KW-0472">Membrane</keyword>
<organism evidence="2 3">
    <name type="scientific">Leeia aquatica</name>
    <dbReference type="NCBI Taxonomy" id="2725557"/>
    <lineage>
        <taxon>Bacteria</taxon>
        <taxon>Pseudomonadati</taxon>
        <taxon>Pseudomonadota</taxon>
        <taxon>Betaproteobacteria</taxon>
        <taxon>Neisseriales</taxon>
        <taxon>Leeiaceae</taxon>
        <taxon>Leeia</taxon>
    </lineage>
</organism>
<keyword evidence="1" id="KW-0812">Transmembrane</keyword>
<protein>
    <recommendedName>
        <fullName evidence="4">Transmembrane protein</fullName>
    </recommendedName>
</protein>
<accession>A0A847SEF8</accession>
<dbReference type="EMBL" id="JABAIM010000001">
    <property type="protein sequence ID" value="NLR74332.1"/>
    <property type="molecule type" value="Genomic_DNA"/>
</dbReference>